<dbReference type="RefSeq" id="XP_013349642.1">
    <property type="nucleotide sequence ID" value="XM_013494188.1"/>
</dbReference>
<evidence type="ECO:0000313" key="3">
    <source>
        <dbReference type="EMBL" id="CDJ27064.1"/>
    </source>
</evidence>
<dbReference type="PANTHER" id="PTHR22929">
    <property type="entry name" value="RNA POLYMERASE III TRANSCRIPTION INITIATION FACTOR B"/>
    <property type="match status" value="1"/>
</dbReference>
<gene>
    <name evidence="3" type="ORF">EMH_0028730</name>
</gene>
<proteinExistence type="predicted"/>
<evidence type="ECO:0000256" key="1">
    <source>
        <dbReference type="SAM" id="MobiDB-lite"/>
    </source>
</evidence>
<dbReference type="SUPFAM" id="SSF46689">
    <property type="entry name" value="Homeodomain-like"/>
    <property type="match status" value="1"/>
</dbReference>
<reference evidence="3" key="2">
    <citation type="submission" date="2013-10" db="EMBL/GenBank/DDBJ databases">
        <authorList>
            <person name="Aslett M."/>
        </authorList>
    </citation>
    <scope>NUCLEOTIDE SEQUENCE [LARGE SCALE GENOMIC DNA]</scope>
    <source>
        <strain evidence="3">Houghton</strain>
    </source>
</reference>
<dbReference type="OrthoDB" id="347437at2759"/>
<dbReference type="GO" id="GO:0001156">
    <property type="term" value="F:TFIIIC-class transcription factor complex binding"/>
    <property type="evidence" value="ECO:0007669"/>
    <property type="project" value="TreeGrafter"/>
</dbReference>
<dbReference type="AlphaFoldDB" id="U6JNH6"/>
<sequence length="209" mass="21947">MSGLLGGSCVCASGQQRRVLEEDLSSRGAFALQPYEGAYKKTKGKRWTEEETRKFYDCLSCCGTDLLLIKTMMPGVTDGQLKRKLKIEEKKNAARVEAALATKRSLSLQTYEQLHGSIRRELHCQPFNDSDEEPPPRALGNRVAAAAAPATPSSSSGGLLALLGEETGGDTLGGPEGTEPGGTVSSAAGGEASEPLDSSLMALLGAGPF</sequence>
<dbReference type="PANTHER" id="PTHR22929:SF0">
    <property type="entry name" value="TRANSCRIPTION FACTOR TFIIIB COMPONENT B'' HOMOLOG"/>
    <property type="match status" value="1"/>
</dbReference>
<feature type="compositionally biased region" description="Low complexity" evidence="1">
    <location>
        <begin position="144"/>
        <end position="165"/>
    </location>
</feature>
<organism evidence="3 4">
    <name type="scientific">Eimeria mitis</name>
    <dbReference type="NCBI Taxonomy" id="44415"/>
    <lineage>
        <taxon>Eukaryota</taxon>
        <taxon>Sar</taxon>
        <taxon>Alveolata</taxon>
        <taxon>Apicomplexa</taxon>
        <taxon>Conoidasida</taxon>
        <taxon>Coccidia</taxon>
        <taxon>Eucoccidiorida</taxon>
        <taxon>Eimeriorina</taxon>
        <taxon>Eimeriidae</taxon>
        <taxon>Eimeria</taxon>
    </lineage>
</organism>
<evidence type="ECO:0000259" key="2">
    <source>
        <dbReference type="Pfam" id="PF15963"/>
    </source>
</evidence>
<feature type="domain" description="Transcription factor TFIIIB component B'' Myb" evidence="2">
    <location>
        <begin position="40"/>
        <end position="119"/>
    </location>
</feature>
<dbReference type="Pfam" id="PF15963">
    <property type="entry name" value="Myb_DNA-bind_7"/>
    <property type="match status" value="1"/>
</dbReference>
<protein>
    <recommendedName>
        <fullName evidence="2">Transcription factor TFIIIB component B'' Myb domain-containing protein</fullName>
    </recommendedName>
</protein>
<dbReference type="GeneID" id="25377723"/>
<dbReference type="GO" id="GO:0000126">
    <property type="term" value="C:transcription factor TFIIIB complex"/>
    <property type="evidence" value="ECO:0007669"/>
    <property type="project" value="TreeGrafter"/>
</dbReference>
<dbReference type="InterPro" id="IPR009057">
    <property type="entry name" value="Homeodomain-like_sf"/>
</dbReference>
<dbReference type="EMBL" id="HG678829">
    <property type="protein sequence ID" value="CDJ27064.1"/>
    <property type="molecule type" value="Genomic_DNA"/>
</dbReference>
<evidence type="ECO:0000313" key="4">
    <source>
        <dbReference type="Proteomes" id="UP000030744"/>
    </source>
</evidence>
<dbReference type="Proteomes" id="UP000030744">
    <property type="component" value="Unassembled WGS sequence"/>
</dbReference>
<name>U6JNH6_9EIME</name>
<feature type="compositionally biased region" description="Gly residues" evidence="1">
    <location>
        <begin position="170"/>
        <end position="180"/>
    </location>
</feature>
<dbReference type="InterPro" id="IPR039467">
    <property type="entry name" value="TFIIIB_B''_Myb"/>
</dbReference>
<reference evidence="3" key="1">
    <citation type="submission" date="2013-10" db="EMBL/GenBank/DDBJ databases">
        <title>Genomic analysis of the causative agents of coccidiosis in chickens.</title>
        <authorList>
            <person name="Reid A.J."/>
            <person name="Blake D."/>
            <person name="Billington K."/>
            <person name="Browne H."/>
            <person name="Dunn M."/>
            <person name="Hung S."/>
            <person name="Kawahara F."/>
            <person name="Miranda-Saavedra D."/>
            <person name="Mourier T."/>
            <person name="Nagra H."/>
            <person name="Otto T.D."/>
            <person name="Rawlings N."/>
            <person name="Sanchez A."/>
            <person name="Sanders M."/>
            <person name="Subramaniam C."/>
            <person name="Tay Y."/>
            <person name="Dear P."/>
            <person name="Doerig C."/>
            <person name="Gruber A."/>
            <person name="Parkinson J."/>
            <person name="Shirley M."/>
            <person name="Wan K.L."/>
            <person name="Berriman M."/>
            <person name="Tomley F."/>
            <person name="Pain A."/>
        </authorList>
    </citation>
    <scope>NUCLEOTIDE SEQUENCE [LARGE SCALE GENOMIC DNA]</scope>
    <source>
        <strain evidence="3">Houghton</strain>
    </source>
</reference>
<dbReference type="VEuPathDB" id="ToxoDB:EMH_0028730"/>
<keyword evidence="4" id="KW-1185">Reference proteome</keyword>
<accession>U6JNH6</accession>
<dbReference type="GO" id="GO:0070898">
    <property type="term" value="P:RNA polymerase III preinitiation complex assembly"/>
    <property type="evidence" value="ECO:0007669"/>
    <property type="project" value="TreeGrafter"/>
</dbReference>
<feature type="region of interest" description="Disordered" evidence="1">
    <location>
        <begin position="125"/>
        <end position="209"/>
    </location>
</feature>